<keyword evidence="4" id="KW-0560">Oxidoreductase</keyword>
<dbReference type="GO" id="GO:0004090">
    <property type="term" value="F:carbonyl reductase (NADPH) activity"/>
    <property type="evidence" value="ECO:0007669"/>
    <property type="project" value="TreeGrafter"/>
</dbReference>
<dbReference type="PANTHER" id="PTHR44252:SF3">
    <property type="entry name" value="D-ERYTHRULOSE REDUCTASE-RELATED"/>
    <property type="match status" value="1"/>
</dbReference>
<evidence type="ECO:0000313" key="6">
    <source>
        <dbReference type="EMBL" id="AEE61601.1"/>
    </source>
</evidence>
<dbReference type="Proteomes" id="UP000019118">
    <property type="component" value="Unassembled WGS sequence"/>
</dbReference>
<dbReference type="GO" id="GO:0006629">
    <property type="term" value="P:lipid metabolic process"/>
    <property type="evidence" value="ECO:0007669"/>
    <property type="project" value="UniProtKB-ARBA"/>
</dbReference>
<dbReference type="EMBL" id="BT126638">
    <property type="protein sequence ID" value="AEE61601.1"/>
    <property type="molecule type" value="mRNA"/>
</dbReference>
<comment type="subunit">
    <text evidence="2">Homotetramer.</text>
</comment>
<keyword evidence="3" id="KW-0521">NADP</keyword>
<dbReference type="InterPro" id="IPR051737">
    <property type="entry name" value="L-xylulose/Carbonyl_redctase"/>
</dbReference>
<dbReference type="InterPro" id="IPR036291">
    <property type="entry name" value="NAD(P)-bd_dom_sf"/>
</dbReference>
<evidence type="ECO:0000259" key="5">
    <source>
        <dbReference type="SMART" id="SM00822"/>
    </source>
</evidence>
<dbReference type="SUPFAM" id="SSF51735">
    <property type="entry name" value="NAD(P)-binding Rossmann-fold domains"/>
    <property type="match status" value="1"/>
</dbReference>
<dbReference type="PANTHER" id="PTHR44252">
    <property type="entry name" value="D-ERYTHRULOSE REDUCTASE"/>
    <property type="match status" value="1"/>
</dbReference>
<dbReference type="EnsemblMetazoa" id="XM_019903816.1">
    <property type="protein sequence ID" value="XP_019759375.1"/>
    <property type="gene ID" value="LOC109537207"/>
</dbReference>
<keyword evidence="8" id="KW-1185">Reference proteome</keyword>
<proteinExistence type="evidence at transcript level"/>
<protein>
    <recommendedName>
        <fullName evidence="5">Ketoreductase domain-containing protein</fullName>
    </recommendedName>
</protein>
<evidence type="ECO:0000256" key="2">
    <source>
        <dbReference type="ARBA" id="ARBA00011881"/>
    </source>
</evidence>
<dbReference type="Gene3D" id="3.40.50.720">
    <property type="entry name" value="NAD(P)-binding Rossmann-like Domain"/>
    <property type="match status" value="1"/>
</dbReference>
<feature type="domain" description="Ketoreductase" evidence="5">
    <location>
        <begin position="8"/>
        <end position="194"/>
    </location>
</feature>
<evidence type="ECO:0000256" key="4">
    <source>
        <dbReference type="ARBA" id="ARBA00023002"/>
    </source>
</evidence>
<evidence type="ECO:0000256" key="3">
    <source>
        <dbReference type="ARBA" id="ARBA00022857"/>
    </source>
</evidence>
<dbReference type="GO" id="GO:0005997">
    <property type="term" value="P:xylulose metabolic process"/>
    <property type="evidence" value="ECO:0007669"/>
    <property type="project" value="TreeGrafter"/>
</dbReference>
<name>J3JTS9_DENPD</name>
<organism evidence="6">
    <name type="scientific">Dendroctonus ponderosae</name>
    <name type="common">Mountain pine beetle</name>
    <dbReference type="NCBI Taxonomy" id="77166"/>
    <lineage>
        <taxon>Eukaryota</taxon>
        <taxon>Metazoa</taxon>
        <taxon>Ecdysozoa</taxon>
        <taxon>Arthropoda</taxon>
        <taxon>Hexapoda</taxon>
        <taxon>Insecta</taxon>
        <taxon>Pterygota</taxon>
        <taxon>Neoptera</taxon>
        <taxon>Endopterygota</taxon>
        <taxon>Coleoptera</taxon>
        <taxon>Polyphaga</taxon>
        <taxon>Cucujiformia</taxon>
        <taxon>Curculionidae</taxon>
        <taxon>Scolytinae</taxon>
        <taxon>Dendroctonus</taxon>
    </lineage>
</organism>
<dbReference type="HOGENOM" id="CLU_010194_1_2_1"/>
<dbReference type="FunFam" id="3.40.50.720:FF:000084">
    <property type="entry name" value="Short-chain dehydrogenase reductase"/>
    <property type="match status" value="1"/>
</dbReference>
<reference evidence="7" key="3">
    <citation type="submission" date="2024-08" db="UniProtKB">
        <authorList>
            <consortium name="EnsemblMetazoa"/>
        </authorList>
    </citation>
    <scope>IDENTIFICATION</scope>
</reference>
<dbReference type="GO" id="GO:0050038">
    <property type="term" value="F:L-xylulose reductase (NADPH) activity"/>
    <property type="evidence" value="ECO:0007669"/>
    <property type="project" value="TreeGrafter"/>
</dbReference>
<evidence type="ECO:0000256" key="1">
    <source>
        <dbReference type="ARBA" id="ARBA00006484"/>
    </source>
</evidence>
<dbReference type="InterPro" id="IPR020904">
    <property type="entry name" value="Sc_DH/Rdtase_CS"/>
</dbReference>
<dbReference type="SMART" id="SM00822">
    <property type="entry name" value="PKS_KR"/>
    <property type="match status" value="1"/>
</dbReference>
<evidence type="ECO:0000313" key="7">
    <source>
        <dbReference type="EnsemblMetazoa" id="XP_019759375.1"/>
    </source>
</evidence>
<gene>
    <name evidence="7" type="primary">109537207</name>
</gene>
<dbReference type="InterPro" id="IPR057326">
    <property type="entry name" value="KR_dom"/>
</dbReference>
<dbReference type="AlphaFoldDB" id="J3JTS9"/>
<dbReference type="PRINTS" id="PR00081">
    <property type="entry name" value="GDHRDH"/>
</dbReference>
<reference evidence="8" key="2">
    <citation type="journal article" date="2013" name="Genome Biol.">
        <title>Draft genome of the mountain pine beetle, Dendroctonus ponderosae Hopkins, a major forest pest.</title>
        <authorList>
            <person name="Keeling C.I."/>
            <person name="Yuen M.M."/>
            <person name="Liao N.Y."/>
            <person name="Docking T.R."/>
            <person name="Chan S.K."/>
            <person name="Taylor G.A."/>
            <person name="Palmquist D.L."/>
            <person name="Jackman S.D."/>
            <person name="Nguyen A."/>
            <person name="Li M."/>
            <person name="Henderson H."/>
            <person name="Janes J.K."/>
            <person name="Zhao Y."/>
            <person name="Pandoh P."/>
            <person name="Moore R."/>
            <person name="Sperling F.A."/>
            <person name="Huber D.P."/>
            <person name="Birol I."/>
            <person name="Jones S.J."/>
            <person name="Bohlmann J."/>
        </authorList>
    </citation>
    <scope>NUCLEOTIDE SEQUENCE</scope>
</reference>
<accession>J3JTS9</accession>
<dbReference type="Pfam" id="PF13561">
    <property type="entry name" value="adh_short_C2"/>
    <property type="match status" value="1"/>
</dbReference>
<dbReference type="KEGG" id="dpa:109537207"/>
<sequence length="244" mass="25815">MNISFEGKRILVTGAASGIGRGVALRLAQFGGTVIALDLSEEGLASLKTEVSSIATRVADLADWRSTQEAVKSSLPIDYLVNSAGLVDIAPMAGITEESYQRIFDVNIKGLISVTQAVVTDLVERKSAGSVVNISSQASQAGLLNHTIYAASKGAVDAFTRTLALEFGPKNIRINCVNPTVVMTPLGLQAWADPTTRYAMLAKIPLQRFAQIDDVIDAVVFLLSDKSSMITGHCLPVDGGFLSC</sequence>
<reference evidence="6" key="1">
    <citation type="journal article" date="2012" name="Insect Biochem. Mol. Biol.">
        <title>Transcriptome and full-length cDNA resources for the mountain pine beetle, Dendroctonus ponderosae Hopkins, a major insect pest of pine forests.</title>
        <authorList>
            <person name="Keeling C.I."/>
            <person name="Henderson H."/>
            <person name="Li M."/>
            <person name="Yuen M."/>
            <person name="Clark E.L."/>
            <person name="Fraser J.D."/>
            <person name="Huber D.P."/>
            <person name="Liao N.Y."/>
            <person name="Roderick Docking T."/>
            <person name="Birol I."/>
            <person name="Chan S.K."/>
            <person name="Taylor G.A."/>
            <person name="Palmquist D."/>
            <person name="Jones S.J."/>
            <person name="Bohlmann J."/>
        </authorList>
    </citation>
    <scope>NUCLEOTIDE SEQUENCE</scope>
    <source>
        <tissue evidence="6">Whole emerged adults</tissue>
    </source>
</reference>
<dbReference type="InterPro" id="IPR002347">
    <property type="entry name" value="SDR_fam"/>
</dbReference>
<dbReference type="PRINTS" id="PR00080">
    <property type="entry name" value="SDRFAMILY"/>
</dbReference>
<dbReference type="OrthoDB" id="1393670at2759"/>
<dbReference type="PROSITE" id="PS00061">
    <property type="entry name" value="ADH_SHORT"/>
    <property type="match status" value="1"/>
</dbReference>
<evidence type="ECO:0000313" key="8">
    <source>
        <dbReference type="Proteomes" id="UP000019118"/>
    </source>
</evidence>
<comment type="similarity">
    <text evidence="1">Belongs to the short-chain dehydrogenases/reductases (SDR) family.</text>
</comment>
<dbReference type="GO" id="GO:0006006">
    <property type="term" value="P:glucose metabolic process"/>
    <property type="evidence" value="ECO:0007669"/>
    <property type="project" value="TreeGrafter"/>
</dbReference>